<feature type="binding site" evidence="4">
    <location>
        <position position="130"/>
    </location>
    <ligand>
        <name>Zn(2+)</name>
        <dbReference type="ChEBI" id="CHEBI:29105"/>
    </ligand>
</feature>
<evidence type="ECO:0000256" key="1">
    <source>
        <dbReference type="ARBA" id="ARBA00012928"/>
    </source>
</evidence>
<dbReference type="SUPFAM" id="SSF52467">
    <property type="entry name" value="DHS-like NAD/FAD-binding domain"/>
    <property type="match status" value="1"/>
</dbReference>
<dbReference type="InterPro" id="IPR026591">
    <property type="entry name" value="Sirtuin_cat_small_dom_sf"/>
</dbReference>
<feature type="active site" description="Proton acceptor" evidence="4">
    <location>
        <position position="122"/>
    </location>
</feature>
<feature type="binding site" evidence="4">
    <location>
        <position position="151"/>
    </location>
    <ligand>
        <name>Zn(2+)</name>
        <dbReference type="ChEBI" id="CHEBI:29105"/>
    </ligand>
</feature>
<dbReference type="PANTHER" id="PTHR11085:SF10">
    <property type="entry name" value="NAD-DEPENDENT PROTEIN DEACYLASE SIRTUIN-5, MITOCHONDRIAL-RELATED"/>
    <property type="match status" value="1"/>
</dbReference>
<dbReference type="InterPro" id="IPR003000">
    <property type="entry name" value="Sirtuin"/>
</dbReference>
<feature type="binding site" evidence="4">
    <location>
        <position position="133"/>
    </location>
    <ligand>
        <name>Zn(2+)</name>
        <dbReference type="ChEBI" id="CHEBI:29105"/>
    </ligand>
</feature>
<sequence length="247" mass="28209">MKERNILQILKNSEYTVVLLGVEMILENGYPALRDGFASYDLEQKYGYCPEEIISSAFYETRKDFFFRFYKEEILKIAEELPGKGYQSLKKLQDYGLIQTIITKRIFGLADRAGCTDVINLHGTVYENICPKCGRSYSVEYIKNAKGVPLCENCLVSIRPKIILYGEMVDNEVMTKAAFKMEKADVVLVLGAPIHASMCQQLLQYYKGKKVILVKAKEHFSDTQADICIHSRCDTFLTGLVRKYEQG</sequence>
<keyword evidence="4" id="KW-0862">Zinc</keyword>
<evidence type="ECO:0000256" key="2">
    <source>
        <dbReference type="ARBA" id="ARBA00022679"/>
    </source>
</evidence>
<evidence type="ECO:0000256" key="3">
    <source>
        <dbReference type="ARBA" id="ARBA00023027"/>
    </source>
</evidence>
<dbReference type="PROSITE" id="PS50305">
    <property type="entry name" value="SIRTUIN"/>
    <property type="match status" value="1"/>
</dbReference>
<dbReference type="Proteomes" id="UP001652394">
    <property type="component" value="Unassembled WGS sequence"/>
</dbReference>
<dbReference type="Pfam" id="PF02146">
    <property type="entry name" value="SIR2"/>
    <property type="match status" value="1"/>
</dbReference>
<dbReference type="EC" id="2.3.1.286" evidence="1"/>
<keyword evidence="7" id="KW-1185">Reference proteome</keyword>
<proteinExistence type="predicted"/>
<keyword evidence="4" id="KW-0479">Metal-binding</keyword>
<dbReference type="RefSeq" id="WP_059069162.1">
    <property type="nucleotide sequence ID" value="NZ_JAOQJX010000027.1"/>
</dbReference>
<evidence type="ECO:0000256" key="4">
    <source>
        <dbReference type="PROSITE-ProRule" id="PRU00236"/>
    </source>
</evidence>
<evidence type="ECO:0000313" key="6">
    <source>
        <dbReference type="EMBL" id="MCU6748631.1"/>
    </source>
</evidence>
<keyword evidence="3" id="KW-0520">NAD</keyword>
<dbReference type="Gene3D" id="3.40.50.1220">
    <property type="entry name" value="TPP-binding domain"/>
    <property type="match status" value="1"/>
</dbReference>
<comment type="caution">
    <text evidence="6">The sequence shown here is derived from an EMBL/GenBank/DDBJ whole genome shotgun (WGS) entry which is preliminary data.</text>
</comment>
<dbReference type="InterPro" id="IPR050134">
    <property type="entry name" value="NAD-dep_sirtuin_deacylases"/>
</dbReference>
<feature type="domain" description="Deacetylase sirtuin-type" evidence="5">
    <location>
        <begin position="1"/>
        <end position="247"/>
    </location>
</feature>
<gene>
    <name evidence="6" type="ORF">OCV51_13365</name>
</gene>
<feature type="binding site" evidence="4">
    <location>
        <position position="154"/>
    </location>
    <ligand>
        <name>Zn(2+)</name>
        <dbReference type="ChEBI" id="CHEBI:29105"/>
    </ligand>
</feature>
<dbReference type="InterPro" id="IPR026590">
    <property type="entry name" value="Ssirtuin_cat_dom"/>
</dbReference>
<evidence type="ECO:0000259" key="5">
    <source>
        <dbReference type="PROSITE" id="PS50305"/>
    </source>
</evidence>
<evidence type="ECO:0000313" key="7">
    <source>
        <dbReference type="Proteomes" id="UP001652394"/>
    </source>
</evidence>
<dbReference type="PANTHER" id="PTHR11085">
    <property type="entry name" value="NAD-DEPENDENT PROTEIN DEACYLASE SIRTUIN-5, MITOCHONDRIAL-RELATED"/>
    <property type="match status" value="1"/>
</dbReference>
<name>A0ABT2TFR2_9FIRM</name>
<dbReference type="InterPro" id="IPR029035">
    <property type="entry name" value="DHS-like_NAD/FAD-binding_dom"/>
</dbReference>
<dbReference type="EMBL" id="JAOQJX010000027">
    <property type="protein sequence ID" value="MCU6748631.1"/>
    <property type="molecule type" value="Genomic_DNA"/>
</dbReference>
<accession>A0ABT2TFR2</accession>
<organism evidence="6 7">
    <name type="scientific">Faecalicatena acetigenes</name>
    <dbReference type="NCBI Taxonomy" id="2981790"/>
    <lineage>
        <taxon>Bacteria</taxon>
        <taxon>Bacillati</taxon>
        <taxon>Bacillota</taxon>
        <taxon>Clostridia</taxon>
        <taxon>Lachnospirales</taxon>
        <taxon>Lachnospiraceae</taxon>
        <taxon>Faecalicatena</taxon>
    </lineage>
</organism>
<keyword evidence="2" id="KW-0808">Transferase</keyword>
<dbReference type="Gene3D" id="3.30.1600.10">
    <property type="entry name" value="SIR2/SIRT2 'Small Domain"/>
    <property type="match status" value="1"/>
</dbReference>
<reference evidence="6 7" key="1">
    <citation type="journal article" date="2021" name="ISME Commun">
        <title>Automated analysis of genomic sequences facilitates high-throughput and comprehensive description of bacteria.</title>
        <authorList>
            <person name="Hitch T.C.A."/>
        </authorList>
    </citation>
    <scope>NUCLEOTIDE SEQUENCE [LARGE SCALE GENOMIC DNA]</scope>
    <source>
        <strain evidence="6 7">H2_18</strain>
    </source>
</reference>
<protein>
    <recommendedName>
        <fullName evidence="1">protein acetyllysine N-acetyltransferase</fullName>
        <ecNumber evidence="1">2.3.1.286</ecNumber>
    </recommendedName>
</protein>